<name>A0A2G5NSR7_9STAP</name>
<protein>
    <submittedName>
        <fullName evidence="1">Uncharacterized protein</fullName>
    </submittedName>
</protein>
<evidence type="ECO:0000313" key="2">
    <source>
        <dbReference type="Proteomes" id="UP000229523"/>
    </source>
</evidence>
<organism evidence="1 2">
    <name type="scientific">Macrococcoides goetzii</name>
    <dbReference type="NCBI Taxonomy" id="1891097"/>
    <lineage>
        <taxon>Bacteria</taxon>
        <taxon>Bacillati</taxon>
        <taxon>Bacillota</taxon>
        <taxon>Bacilli</taxon>
        <taxon>Bacillales</taxon>
        <taxon>Staphylococcaceae</taxon>
        <taxon>Macrococcoides</taxon>
    </lineage>
</organism>
<sequence length="174" mass="19813">MTSLTIQQAIFISSKLRAQLDNATEKFRTEFRVPIALNNKSIVTEEKNALVHETLRLIESLKSDISNLKTAIHRANCNAQIEFEDKLYSPSELLESLKIERNIVNMLDNNISFGYGQERIKAVAGVGIVEEGIIDEQYVRSYIEQLESSANNKSMLIDRFNNEYTIDVELSNQV</sequence>
<accession>A0A2G5NSR7</accession>
<comment type="caution">
    <text evidence="1">The sequence shown here is derived from an EMBL/GenBank/DDBJ whole genome shotgun (WGS) entry which is preliminary data.</text>
</comment>
<proteinExistence type="predicted"/>
<dbReference type="RefSeq" id="WP_099578150.1">
    <property type="nucleotide sequence ID" value="NZ_MJBI02000001.1"/>
</dbReference>
<evidence type="ECO:0000313" key="1">
    <source>
        <dbReference type="EMBL" id="RAI82580.1"/>
    </source>
</evidence>
<dbReference type="EMBL" id="MJBI02000001">
    <property type="protein sequence ID" value="RAI82580.1"/>
    <property type="molecule type" value="Genomic_DNA"/>
</dbReference>
<gene>
    <name evidence="1" type="ORF">BFS35_002540</name>
</gene>
<keyword evidence="2" id="KW-1185">Reference proteome</keyword>
<dbReference type="AlphaFoldDB" id="A0A2G5NSR7"/>
<reference evidence="1 2" key="1">
    <citation type="journal article" date="2018" name="Front. Microbiol.">
        <title>Description and Comparative Genomics of Macrococcus caseolyticus subsp. hominis subsp. nov., Macrococcus goetzii sp. nov., Macrococcus epidermidis sp. nov., and Macrococcus bohemicus sp. nov., Novel Macrococci From Human Clinical Material With Virulence Potential and Suspected Uptake of Foreign DNA by Natural Transformation.</title>
        <authorList>
            <person name="Maslanova I."/>
            <person name="Wertheimer Z."/>
            <person name="Sedlacek I."/>
            <person name="Svec P."/>
            <person name="Indrakova A."/>
            <person name="Kovarovic V."/>
            <person name="Schumann P."/>
            <person name="Sproer C."/>
            <person name="Kralova S."/>
            <person name="Sedo O."/>
            <person name="Kristofova L."/>
            <person name="Vrbovska V."/>
            <person name="Fuzik T."/>
            <person name="Petras P."/>
            <person name="Zdrahal Z."/>
            <person name="Ruzickova V."/>
            <person name="Doskar J."/>
            <person name="Pantucek R."/>
        </authorList>
    </citation>
    <scope>NUCLEOTIDE SEQUENCE [LARGE SCALE GENOMIC DNA]</scope>
    <source>
        <strain evidence="1 2">CCM 4927</strain>
    </source>
</reference>
<dbReference type="Proteomes" id="UP000229523">
    <property type="component" value="Unassembled WGS sequence"/>
</dbReference>